<evidence type="ECO:0000256" key="1">
    <source>
        <dbReference type="SAM" id="MobiDB-lite"/>
    </source>
</evidence>
<name>A0ABW6U7S8_9ACTN</name>
<dbReference type="RefSeq" id="WP_388633904.1">
    <property type="nucleotide sequence ID" value="NZ_JBIAUT010000017.1"/>
</dbReference>
<accession>A0ABW6U7S8</accession>
<reference evidence="2 3" key="1">
    <citation type="submission" date="2024-10" db="EMBL/GenBank/DDBJ databases">
        <title>The Natural Products Discovery Center: Release of the First 8490 Sequenced Strains for Exploring Actinobacteria Biosynthetic Diversity.</title>
        <authorList>
            <person name="Kalkreuter E."/>
            <person name="Kautsar S.A."/>
            <person name="Yang D."/>
            <person name="Bader C.D."/>
            <person name="Teijaro C.N."/>
            <person name="Fluegel L."/>
            <person name="Davis C.M."/>
            <person name="Simpson J.R."/>
            <person name="Lauterbach L."/>
            <person name="Steele A.D."/>
            <person name="Gui C."/>
            <person name="Meng S."/>
            <person name="Li G."/>
            <person name="Viehrig K."/>
            <person name="Ye F."/>
            <person name="Su P."/>
            <person name="Kiefer A.F."/>
            <person name="Nichols A."/>
            <person name="Cepeda A.J."/>
            <person name="Yan W."/>
            <person name="Fan B."/>
            <person name="Jiang Y."/>
            <person name="Adhikari A."/>
            <person name="Zheng C.-J."/>
            <person name="Schuster L."/>
            <person name="Cowan T.M."/>
            <person name="Smanski M.J."/>
            <person name="Chevrette M.G."/>
            <person name="De Carvalho L.P.S."/>
            <person name="Shen B."/>
        </authorList>
    </citation>
    <scope>NUCLEOTIDE SEQUENCE [LARGE SCALE GENOMIC DNA]</scope>
    <source>
        <strain evidence="2 3">NPDC001650</strain>
    </source>
</reference>
<gene>
    <name evidence="2" type="ORF">ACFYZM_32065</name>
</gene>
<sequence length="171" mass="17970">MTIYVPAPLVQAPQSLTVQINKVPDLLFIYTGVIRFEYARGSSLGHEQVVSYVPDSNGTLQDFGQVDGQAIVTASLSVWDVPDTSALGAVDQATVGILKQPALPNDPHVLVVIADVGAQHARLHGIPYQVTVLVSPRKMGGDLDPESVAAAKELAKGDVGVPPGSTQPKLN</sequence>
<comment type="caution">
    <text evidence="2">The sequence shown here is derived from an EMBL/GenBank/DDBJ whole genome shotgun (WGS) entry which is preliminary data.</text>
</comment>
<dbReference type="Proteomes" id="UP001602123">
    <property type="component" value="Unassembled WGS sequence"/>
</dbReference>
<evidence type="ECO:0000313" key="3">
    <source>
        <dbReference type="Proteomes" id="UP001602123"/>
    </source>
</evidence>
<evidence type="ECO:0000313" key="2">
    <source>
        <dbReference type="EMBL" id="MFF4220885.1"/>
    </source>
</evidence>
<organism evidence="2 3">
    <name type="scientific">Streptomyces nondiastaticus</name>
    <dbReference type="NCBI Taxonomy" id="3154512"/>
    <lineage>
        <taxon>Bacteria</taxon>
        <taxon>Bacillati</taxon>
        <taxon>Actinomycetota</taxon>
        <taxon>Actinomycetes</taxon>
        <taxon>Kitasatosporales</taxon>
        <taxon>Streptomycetaceae</taxon>
        <taxon>Streptomyces</taxon>
    </lineage>
</organism>
<feature type="region of interest" description="Disordered" evidence="1">
    <location>
        <begin position="142"/>
        <end position="171"/>
    </location>
</feature>
<proteinExistence type="predicted"/>
<keyword evidence="3" id="KW-1185">Reference proteome</keyword>
<protein>
    <submittedName>
        <fullName evidence="2">Uncharacterized protein</fullName>
    </submittedName>
</protein>
<dbReference type="EMBL" id="JBIAUT010000017">
    <property type="protein sequence ID" value="MFF4220885.1"/>
    <property type="molecule type" value="Genomic_DNA"/>
</dbReference>